<protein>
    <submittedName>
        <fullName evidence="2">Uncharacterized protein</fullName>
    </submittedName>
</protein>
<feature type="compositionally biased region" description="Polar residues" evidence="1">
    <location>
        <begin position="136"/>
        <end position="147"/>
    </location>
</feature>
<dbReference type="OrthoDB" id="2436324at2759"/>
<evidence type="ECO:0000313" key="3">
    <source>
        <dbReference type="Proteomes" id="UP000749646"/>
    </source>
</evidence>
<feature type="compositionally biased region" description="Basic and acidic residues" evidence="1">
    <location>
        <begin position="148"/>
        <end position="167"/>
    </location>
</feature>
<dbReference type="AlphaFoldDB" id="A0A9P6ISX1"/>
<reference evidence="2" key="1">
    <citation type="journal article" date="2020" name="Fungal Divers.">
        <title>Resolving the Mortierellaceae phylogeny through synthesis of multi-gene phylogenetics and phylogenomics.</title>
        <authorList>
            <person name="Vandepol N."/>
            <person name="Liber J."/>
            <person name="Desiro A."/>
            <person name="Na H."/>
            <person name="Kennedy M."/>
            <person name="Barry K."/>
            <person name="Grigoriev I.V."/>
            <person name="Miller A.N."/>
            <person name="O'Donnell K."/>
            <person name="Stajich J.E."/>
            <person name="Bonito G."/>
        </authorList>
    </citation>
    <scope>NUCLEOTIDE SEQUENCE</scope>
    <source>
        <strain evidence="2">MES-2147</strain>
    </source>
</reference>
<proteinExistence type="predicted"/>
<keyword evidence="3" id="KW-1185">Reference proteome</keyword>
<feature type="region of interest" description="Disordered" evidence="1">
    <location>
        <begin position="131"/>
        <end position="177"/>
    </location>
</feature>
<name>A0A9P6ISX1_9FUNG</name>
<dbReference type="Proteomes" id="UP000749646">
    <property type="component" value="Unassembled WGS sequence"/>
</dbReference>
<comment type="caution">
    <text evidence="2">The sequence shown here is derived from an EMBL/GenBank/DDBJ whole genome shotgun (WGS) entry which is preliminary data.</text>
</comment>
<organism evidence="2 3">
    <name type="scientific">Modicella reniformis</name>
    <dbReference type="NCBI Taxonomy" id="1440133"/>
    <lineage>
        <taxon>Eukaryota</taxon>
        <taxon>Fungi</taxon>
        <taxon>Fungi incertae sedis</taxon>
        <taxon>Mucoromycota</taxon>
        <taxon>Mortierellomycotina</taxon>
        <taxon>Mortierellomycetes</taxon>
        <taxon>Mortierellales</taxon>
        <taxon>Mortierellaceae</taxon>
        <taxon>Modicella</taxon>
    </lineage>
</organism>
<evidence type="ECO:0000256" key="1">
    <source>
        <dbReference type="SAM" id="MobiDB-lite"/>
    </source>
</evidence>
<sequence>MSLHLEGFIEITKDRQAEITEVVRDIAALVHKQFLLSQCHQSDFVTRSSTNPVVSVAPLPPLLQDHITESLSSSNTIWSPCFLRVTSNICTPIFLDRSGMLIMITNTLSGAPSTISSANNLIQTTRGLLMSPVEDPSSTSQGTAIQRTSEDNSRQKRALKDQDETKRKVCPQETQVQDHETLYRPCNHRINHQHRNLSHRLFDSNGARLSEPRALDFDKDNEDVDIEDTDEVEVEFSNIKTGQEPSRARLKSLQALLRMLIQSPNIAEDVDANWVKKSGFKDNDFTMECRTVALLSNILRPYLPKLQSKQSDLETPAAHIILKYPSSSKQTLC</sequence>
<dbReference type="EMBL" id="JAAAHW010007868">
    <property type="protein sequence ID" value="KAF9946000.1"/>
    <property type="molecule type" value="Genomic_DNA"/>
</dbReference>
<evidence type="ECO:0000313" key="2">
    <source>
        <dbReference type="EMBL" id="KAF9946000.1"/>
    </source>
</evidence>
<accession>A0A9P6ISX1</accession>
<gene>
    <name evidence="2" type="ORF">BGZ65_010180</name>
</gene>